<reference evidence="12" key="1">
    <citation type="submission" date="2010-08" db="EMBL/GenBank/DDBJ databases">
        <authorList>
            <consortium name="Caenorhabditis japonica Sequencing Consortium"/>
            <person name="Wilson R.K."/>
        </authorList>
    </citation>
    <scope>NUCLEOTIDE SEQUENCE [LARGE SCALE GENOMIC DNA]</scope>
    <source>
        <strain evidence="12">DF5081</strain>
    </source>
</reference>
<dbReference type="GO" id="GO:0005524">
    <property type="term" value="F:ATP binding"/>
    <property type="evidence" value="ECO:0007669"/>
    <property type="project" value="UniProtKB-KW"/>
</dbReference>
<dbReference type="InterPro" id="IPR002300">
    <property type="entry name" value="aa-tRNA-synth_Ia"/>
</dbReference>
<dbReference type="PROSITE" id="PS00178">
    <property type="entry name" value="AA_TRNA_LIGASE_I"/>
    <property type="match status" value="1"/>
</dbReference>
<dbReference type="Pfam" id="PF00133">
    <property type="entry name" value="tRNA-synt_1"/>
    <property type="match status" value="1"/>
</dbReference>
<dbReference type="PRINTS" id="PR00984">
    <property type="entry name" value="TRNASYNTHILE"/>
</dbReference>
<proteinExistence type="inferred from homology"/>
<dbReference type="Gene3D" id="3.40.50.620">
    <property type="entry name" value="HUPs"/>
    <property type="match status" value="1"/>
</dbReference>
<dbReference type="EC" id="6.1.1.5" evidence="2"/>
<evidence type="ECO:0000313" key="11">
    <source>
        <dbReference type="EnsemblMetazoa" id="CJA20985.1"/>
    </source>
</evidence>
<dbReference type="InterPro" id="IPR023586">
    <property type="entry name" value="Ile-tRNA-ligase_type2"/>
</dbReference>
<dbReference type="PANTHER" id="PTHR42780:SF1">
    <property type="entry name" value="ISOLEUCINE--TRNA LIGASE, CYTOPLASMIC"/>
    <property type="match status" value="1"/>
</dbReference>
<name>A0A8R1E5A6_CAEJA</name>
<evidence type="ECO:0000256" key="2">
    <source>
        <dbReference type="ARBA" id="ARBA00013165"/>
    </source>
</evidence>
<dbReference type="GO" id="GO:0002161">
    <property type="term" value="F:aminoacyl-tRNA deacylase activity"/>
    <property type="evidence" value="ECO:0007669"/>
    <property type="project" value="InterPro"/>
</dbReference>
<evidence type="ECO:0000256" key="9">
    <source>
        <dbReference type="ARBA" id="ARBA00048359"/>
    </source>
</evidence>
<keyword evidence="4" id="KW-0547">Nucleotide-binding</keyword>
<protein>
    <recommendedName>
        <fullName evidence="2">isoleucine--tRNA ligase</fullName>
        <ecNumber evidence="2">6.1.1.5</ecNumber>
    </recommendedName>
    <alternativeName>
        <fullName evidence="8">Isoleucyl-tRNA synthetase</fullName>
    </alternativeName>
</protein>
<dbReference type="InterPro" id="IPR009008">
    <property type="entry name" value="Val/Leu/Ile-tRNA-synth_edit"/>
</dbReference>
<evidence type="ECO:0000256" key="7">
    <source>
        <dbReference type="ARBA" id="ARBA00023146"/>
    </source>
</evidence>
<evidence type="ECO:0000256" key="1">
    <source>
        <dbReference type="ARBA" id="ARBA00005594"/>
    </source>
</evidence>
<dbReference type="SUPFAM" id="SSF52374">
    <property type="entry name" value="Nucleotidylyl transferase"/>
    <property type="match status" value="1"/>
</dbReference>
<comment type="catalytic activity">
    <reaction evidence="9">
        <text>tRNA(Ile) + L-isoleucine + ATP = L-isoleucyl-tRNA(Ile) + AMP + diphosphate</text>
        <dbReference type="Rhea" id="RHEA:11060"/>
        <dbReference type="Rhea" id="RHEA-COMP:9666"/>
        <dbReference type="Rhea" id="RHEA-COMP:9695"/>
        <dbReference type="ChEBI" id="CHEBI:30616"/>
        <dbReference type="ChEBI" id="CHEBI:33019"/>
        <dbReference type="ChEBI" id="CHEBI:58045"/>
        <dbReference type="ChEBI" id="CHEBI:78442"/>
        <dbReference type="ChEBI" id="CHEBI:78528"/>
        <dbReference type="ChEBI" id="CHEBI:456215"/>
        <dbReference type="EC" id="6.1.1.5"/>
    </reaction>
</comment>
<accession>A0A8R1E5A6</accession>
<organism evidence="11 12">
    <name type="scientific">Caenorhabditis japonica</name>
    <dbReference type="NCBI Taxonomy" id="281687"/>
    <lineage>
        <taxon>Eukaryota</taxon>
        <taxon>Metazoa</taxon>
        <taxon>Ecdysozoa</taxon>
        <taxon>Nematoda</taxon>
        <taxon>Chromadorea</taxon>
        <taxon>Rhabditida</taxon>
        <taxon>Rhabditina</taxon>
        <taxon>Rhabditomorpha</taxon>
        <taxon>Rhabditoidea</taxon>
        <taxon>Rhabditidae</taxon>
        <taxon>Peloderinae</taxon>
        <taxon>Caenorhabditis</taxon>
    </lineage>
</organism>
<evidence type="ECO:0000256" key="6">
    <source>
        <dbReference type="ARBA" id="ARBA00022917"/>
    </source>
</evidence>
<dbReference type="Proteomes" id="UP000005237">
    <property type="component" value="Unassembled WGS sequence"/>
</dbReference>
<evidence type="ECO:0000256" key="8">
    <source>
        <dbReference type="ARBA" id="ARBA00032665"/>
    </source>
</evidence>
<reference evidence="11" key="2">
    <citation type="submission" date="2022-06" db="UniProtKB">
        <authorList>
            <consortium name="EnsemblMetazoa"/>
        </authorList>
    </citation>
    <scope>IDENTIFICATION</scope>
    <source>
        <strain evidence="11">DF5081</strain>
    </source>
</reference>
<dbReference type="PANTHER" id="PTHR42780">
    <property type="entry name" value="SOLEUCYL-TRNA SYNTHETASE"/>
    <property type="match status" value="1"/>
</dbReference>
<evidence type="ECO:0000259" key="10">
    <source>
        <dbReference type="Pfam" id="PF00133"/>
    </source>
</evidence>
<dbReference type="InterPro" id="IPR001412">
    <property type="entry name" value="aa-tRNA-synth_I_CS"/>
</dbReference>
<dbReference type="SUPFAM" id="SSF50677">
    <property type="entry name" value="ValRS/IleRS/LeuRS editing domain"/>
    <property type="match status" value="1"/>
</dbReference>
<dbReference type="GO" id="GO:0004822">
    <property type="term" value="F:isoleucine-tRNA ligase activity"/>
    <property type="evidence" value="ECO:0007669"/>
    <property type="project" value="UniProtKB-EC"/>
</dbReference>
<dbReference type="AlphaFoldDB" id="A0A8R1E5A6"/>
<comment type="similarity">
    <text evidence="1">Belongs to the class-I aminoacyl-tRNA synthetase family.</text>
</comment>
<evidence type="ECO:0000256" key="3">
    <source>
        <dbReference type="ARBA" id="ARBA00022598"/>
    </source>
</evidence>
<evidence type="ECO:0000313" key="12">
    <source>
        <dbReference type="Proteomes" id="UP000005237"/>
    </source>
</evidence>
<dbReference type="EnsemblMetazoa" id="CJA20985.1">
    <property type="protein sequence ID" value="CJA20985.1"/>
    <property type="gene ID" value="WBGene00176557"/>
</dbReference>
<keyword evidence="5" id="KW-0067">ATP-binding</keyword>
<dbReference type="InterPro" id="IPR014729">
    <property type="entry name" value="Rossmann-like_a/b/a_fold"/>
</dbReference>
<dbReference type="InterPro" id="IPR002301">
    <property type="entry name" value="Ile-tRNA-ligase"/>
</dbReference>
<dbReference type="FunFam" id="3.40.50.620:FF:000023">
    <property type="entry name" value="Isoleucyl-tRNA synthetase,cytoplasmic"/>
    <property type="match status" value="1"/>
</dbReference>
<evidence type="ECO:0000256" key="5">
    <source>
        <dbReference type="ARBA" id="ARBA00022840"/>
    </source>
</evidence>
<sequence>MSGLSTVPDNINFAKEEEKVTQKWKDENTFKRSVELSKDRPHFTFYDGPPFATGLPHYGHMLTSTIKDVVGRWAHQNGHYVERRFGWDTHGLPVEYEIDKSLGISGPHDVLKMGIANYNNECRKIVMRYSGEWEKTMGRLGRWVDFDHDYKTLYPWFMESVWWAFSELHKKGLVYKGVKVMPYSTACSTPLSNFEAGQNYKDVVDPAVFVGFKLLDNPKRQLVAWTTTPWTLPSNLAVTVHPDMQYVVAKDKTTELEYVVLEERLGELKNENLEVVEKLTGKQLEGLKYEPIFPYFAYMREERNAFRVLNDTFVTSDSGTGIVHQAPYFGEVHFRFFRPEIGIPSEVGIATEIRTRIFNFEIPTEIRK</sequence>
<evidence type="ECO:0000256" key="4">
    <source>
        <dbReference type="ARBA" id="ARBA00022741"/>
    </source>
</evidence>
<feature type="domain" description="Aminoacyl-tRNA synthetase class Ia" evidence="10">
    <location>
        <begin position="20"/>
        <end position="239"/>
    </location>
</feature>
<keyword evidence="7" id="KW-0030">Aminoacyl-tRNA synthetase</keyword>
<keyword evidence="3" id="KW-0436">Ligase</keyword>
<dbReference type="GO" id="GO:0006428">
    <property type="term" value="P:isoleucyl-tRNA aminoacylation"/>
    <property type="evidence" value="ECO:0007669"/>
    <property type="project" value="InterPro"/>
</dbReference>
<keyword evidence="12" id="KW-1185">Reference proteome</keyword>
<keyword evidence="6" id="KW-0648">Protein biosynthesis</keyword>
<dbReference type="Gene3D" id="3.90.740.10">
    <property type="entry name" value="Valyl/Leucyl/Isoleucyl-tRNA synthetase, editing domain"/>
    <property type="match status" value="1"/>
</dbReference>